<reference evidence="2 3" key="1">
    <citation type="submission" date="2013-12" db="EMBL/GenBank/DDBJ databases">
        <authorList>
            <person name="Madinger N."/>
            <person name="Lenaerts A."/>
            <person name="Ordway D."/>
            <person name="DeGroote M.A."/>
            <person name="Parker T."/>
            <person name="Sizemore C."/>
            <person name="Tallon L.J."/>
            <person name="Sadzewicz L.K."/>
            <person name="Sengamalay N."/>
            <person name="Fraser C.M."/>
            <person name="Hine E."/>
            <person name="Shefchek K.A."/>
            <person name="Das S.P."/>
            <person name="Tettelin H."/>
        </authorList>
    </citation>
    <scope>NUCLEOTIDE SEQUENCE [LARGE SCALE GENOMIC DNA]</scope>
    <source>
        <strain evidence="2 3">21</strain>
    </source>
</reference>
<sequence length="43" mass="4651">MPGAAEVLQHPQHRIGHSVDVRQERLGDDRDAHIDSMSGSTGS</sequence>
<gene>
    <name evidence="2" type="ORF">I543_4266</name>
</gene>
<organism evidence="2 3">
    <name type="scientific">Mycobacteroides abscessus 21</name>
    <dbReference type="NCBI Taxonomy" id="1299324"/>
    <lineage>
        <taxon>Bacteria</taxon>
        <taxon>Bacillati</taxon>
        <taxon>Actinomycetota</taxon>
        <taxon>Actinomycetes</taxon>
        <taxon>Mycobacteriales</taxon>
        <taxon>Mycobacteriaceae</taxon>
        <taxon>Mycobacteroides</taxon>
        <taxon>Mycobacteroides abscessus</taxon>
    </lineage>
</organism>
<proteinExistence type="predicted"/>
<evidence type="ECO:0000313" key="2">
    <source>
        <dbReference type="EMBL" id="EUA45270.1"/>
    </source>
</evidence>
<feature type="compositionally biased region" description="Basic and acidic residues" evidence="1">
    <location>
        <begin position="17"/>
        <end position="34"/>
    </location>
</feature>
<evidence type="ECO:0000256" key="1">
    <source>
        <dbReference type="SAM" id="MobiDB-lite"/>
    </source>
</evidence>
<name>A0A829PXM0_9MYCO</name>
<comment type="caution">
    <text evidence="2">The sequence shown here is derived from an EMBL/GenBank/DDBJ whole genome shotgun (WGS) entry which is preliminary data.</text>
</comment>
<dbReference type="EMBL" id="JAOF01000001">
    <property type="protein sequence ID" value="EUA45270.1"/>
    <property type="molecule type" value="Genomic_DNA"/>
</dbReference>
<accession>A0A829PXM0</accession>
<protein>
    <submittedName>
        <fullName evidence="2">Uncharacterized protein</fullName>
    </submittedName>
</protein>
<dbReference type="Proteomes" id="UP000020103">
    <property type="component" value="Unassembled WGS sequence"/>
</dbReference>
<evidence type="ECO:0000313" key="3">
    <source>
        <dbReference type="Proteomes" id="UP000020103"/>
    </source>
</evidence>
<feature type="region of interest" description="Disordered" evidence="1">
    <location>
        <begin position="1"/>
        <end position="43"/>
    </location>
</feature>
<dbReference type="AlphaFoldDB" id="A0A829PXM0"/>